<reference evidence="12 13" key="1">
    <citation type="journal article" date="2018" name="BMC Genomics">
        <title>Genomic evidence for intraspecific hybridization in a clonal and extremely halotolerant yeast.</title>
        <authorList>
            <person name="Gostincar C."/>
            <person name="Stajich J.E."/>
            <person name="Zupancic J."/>
            <person name="Zalar P."/>
            <person name="Gunde-Cimerman N."/>
        </authorList>
    </citation>
    <scope>NUCLEOTIDE SEQUENCE [LARGE SCALE GENOMIC DNA]</scope>
    <source>
        <strain evidence="12 13">EXF-171</strain>
    </source>
</reference>
<dbReference type="CDD" id="cd15853">
    <property type="entry name" value="SNARE_Bet1"/>
    <property type="match status" value="1"/>
</dbReference>
<keyword evidence="7 10" id="KW-0472">Membrane</keyword>
<dbReference type="EMBL" id="QWIQ01000119">
    <property type="protein sequence ID" value="RMZ05936.1"/>
    <property type="molecule type" value="Genomic_DNA"/>
</dbReference>
<keyword evidence="2" id="KW-0813">Transport</keyword>
<gene>
    <name evidence="12" type="ORF">D0862_04803</name>
</gene>
<feature type="transmembrane region" description="Helical" evidence="10">
    <location>
        <begin position="257"/>
        <end position="278"/>
    </location>
</feature>
<comment type="subcellular location">
    <subcellularLocation>
        <location evidence="8">Endomembrane system</location>
        <topology evidence="8">Single-pass type IV membrane protein</topology>
    </subcellularLocation>
    <subcellularLocation>
        <location evidence="1">Golgi apparatus membrane</location>
    </subcellularLocation>
</comment>
<comment type="caution">
    <text evidence="12">The sequence shown here is derived from an EMBL/GenBank/DDBJ whole genome shotgun (WGS) entry which is preliminary data.</text>
</comment>
<feature type="region of interest" description="Disordered" evidence="9">
    <location>
        <begin position="152"/>
        <end position="183"/>
    </location>
</feature>
<evidence type="ECO:0000256" key="6">
    <source>
        <dbReference type="ARBA" id="ARBA00023034"/>
    </source>
</evidence>
<keyword evidence="6" id="KW-0333">Golgi apparatus</keyword>
<name>A0A3M7GXZ9_HORWE</name>
<feature type="region of interest" description="Disordered" evidence="9">
    <location>
        <begin position="96"/>
        <end position="125"/>
    </location>
</feature>
<feature type="compositionally biased region" description="Low complexity" evidence="9">
    <location>
        <begin position="101"/>
        <end position="117"/>
    </location>
</feature>
<evidence type="ECO:0000259" key="11">
    <source>
        <dbReference type="PROSITE" id="PS50192"/>
    </source>
</evidence>
<evidence type="ECO:0000256" key="9">
    <source>
        <dbReference type="SAM" id="MobiDB-lite"/>
    </source>
</evidence>
<evidence type="ECO:0000256" key="1">
    <source>
        <dbReference type="ARBA" id="ARBA00004394"/>
    </source>
</evidence>
<dbReference type="PROSITE" id="PS50192">
    <property type="entry name" value="T_SNARE"/>
    <property type="match status" value="1"/>
</dbReference>
<dbReference type="GO" id="GO:0015031">
    <property type="term" value="P:protein transport"/>
    <property type="evidence" value="ECO:0007669"/>
    <property type="project" value="UniProtKB-KW"/>
</dbReference>
<dbReference type="Proteomes" id="UP000281468">
    <property type="component" value="Unassembled WGS sequence"/>
</dbReference>
<protein>
    <recommendedName>
        <fullName evidence="11">t-SNARE coiled-coil homology domain-containing protein</fullName>
    </recommendedName>
</protein>
<dbReference type="Gene3D" id="1.20.5.110">
    <property type="match status" value="1"/>
</dbReference>
<dbReference type="AlphaFoldDB" id="A0A3M7GXZ9"/>
<keyword evidence="3 10" id="KW-0812">Transmembrane</keyword>
<evidence type="ECO:0000256" key="2">
    <source>
        <dbReference type="ARBA" id="ARBA00022448"/>
    </source>
</evidence>
<evidence type="ECO:0000256" key="10">
    <source>
        <dbReference type="SAM" id="Phobius"/>
    </source>
</evidence>
<dbReference type="PANTHER" id="PTHR12791">
    <property type="entry name" value="GOLGI SNARE BET1-RELATED"/>
    <property type="match status" value="1"/>
</dbReference>
<feature type="compositionally biased region" description="Low complexity" evidence="9">
    <location>
        <begin position="55"/>
        <end position="68"/>
    </location>
</feature>
<sequence length="279" mass="30397">MKLGLQGTAAQLEKVRCNNFVPSNMSLSTEYSHHPVLVQHCAWSGGRGGQRNRQRASSATASGAAAPSAAQNGHLTSFYTCNGFKRDSRNALFSSYDAQTRSRPSSAAPTPGPGSSSRNAPYSTFHTNNSSPYAFSDSTNYLSAQPPSGAGFSAYPGANGDAGGRKSGDSGFRPATPNKKGQYSNAVMEELESQNDDEAGEMSKKVRMLKDLTMAIGDEIRDSTAFAEKMNDQFEGTKNRLRGTMNRMLRMAERTGVGWRIWLGFFVFIFLLFVYVWLF</sequence>
<accession>A0A3M7GXZ9</accession>
<dbReference type="FunFam" id="1.20.5.110:FF:000057">
    <property type="entry name" value="SNARE complex subunit (Bet1), putative"/>
    <property type="match status" value="1"/>
</dbReference>
<dbReference type="InterPro" id="IPR039899">
    <property type="entry name" value="BET1_SNARE"/>
</dbReference>
<evidence type="ECO:0000256" key="3">
    <source>
        <dbReference type="ARBA" id="ARBA00022692"/>
    </source>
</evidence>
<dbReference type="InterPro" id="IPR000727">
    <property type="entry name" value="T_SNARE_dom"/>
</dbReference>
<evidence type="ECO:0000313" key="12">
    <source>
        <dbReference type="EMBL" id="RMZ05936.1"/>
    </source>
</evidence>
<keyword evidence="4" id="KW-0653">Protein transport</keyword>
<dbReference type="GO" id="GO:0000139">
    <property type="term" value="C:Golgi membrane"/>
    <property type="evidence" value="ECO:0007669"/>
    <property type="project" value="UniProtKB-SubCell"/>
</dbReference>
<keyword evidence="5 10" id="KW-1133">Transmembrane helix</keyword>
<evidence type="ECO:0000256" key="5">
    <source>
        <dbReference type="ARBA" id="ARBA00022989"/>
    </source>
</evidence>
<feature type="region of interest" description="Disordered" evidence="9">
    <location>
        <begin position="44"/>
        <end position="68"/>
    </location>
</feature>
<organism evidence="12 13">
    <name type="scientific">Hortaea werneckii</name>
    <name type="common">Black yeast</name>
    <name type="synonym">Cladosporium werneckii</name>
    <dbReference type="NCBI Taxonomy" id="91943"/>
    <lineage>
        <taxon>Eukaryota</taxon>
        <taxon>Fungi</taxon>
        <taxon>Dikarya</taxon>
        <taxon>Ascomycota</taxon>
        <taxon>Pezizomycotina</taxon>
        <taxon>Dothideomycetes</taxon>
        <taxon>Dothideomycetidae</taxon>
        <taxon>Mycosphaerellales</taxon>
        <taxon>Teratosphaeriaceae</taxon>
        <taxon>Hortaea</taxon>
    </lineage>
</organism>
<evidence type="ECO:0000256" key="7">
    <source>
        <dbReference type="ARBA" id="ARBA00023136"/>
    </source>
</evidence>
<dbReference type="SUPFAM" id="SSF58038">
    <property type="entry name" value="SNARE fusion complex"/>
    <property type="match status" value="1"/>
</dbReference>
<evidence type="ECO:0000313" key="13">
    <source>
        <dbReference type="Proteomes" id="UP000281468"/>
    </source>
</evidence>
<evidence type="ECO:0000256" key="8">
    <source>
        <dbReference type="ARBA" id="ARBA00046280"/>
    </source>
</evidence>
<feature type="domain" description="T-SNARE coiled-coil homology" evidence="11">
    <location>
        <begin position="189"/>
        <end position="251"/>
    </location>
</feature>
<evidence type="ECO:0000256" key="4">
    <source>
        <dbReference type="ARBA" id="ARBA00022927"/>
    </source>
</evidence>
<proteinExistence type="predicted"/>